<evidence type="ECO:0000256" key="3">
    <source>
        <dbReference type="ARBA" id="ARBA00023163"/>
    </source>
</evidence>
<dbReference type="AlphaFoldDB" id="A0A4R6DD44"/>
<dbReference type="SUPFAM" id="SSF48008">
    <property type="entry name" value="GntR ligand-binding domain-like"/>
    <property type="match status" value="1"/>
</dbReference>
<dbReference type="Gene3D" id="1.20.120.530">
    <property type="entry name" value="GntR ligand-binding domain-like"/>
    <property type="match status" value="1"/>
</dbReference>
<dbReference type="RefSeq" id="WP_133520850.1">
    <property type="nucleotide sequence ID" value="NZ_SNVW01000012.1"/>
</dbReference>
<protein>
    <submittedName>
        <fullName evidence="5">GntR family transcriptional regulator</fullName>
    </submittedName>
</protein>
<accession>A0A4R6DD44</accession>
<proteinExistence type="predicted"/>
<dbReference type="SUPFAM" id="SSF46785">
    <property type="entry name" value="Winged helix' DNA-binding domain"/>
    <property type="match status" value="1"/>
</dbReference>
<evidence type="ECO:0000259" key="4">
    <source>
        <dbReference type="SMART" id="SM00895"/>
    </source>
</evidence>
<dbReference type="InterPro" id="IPR036390">
    <property type="entry name" value="WH_DNA-bd_sf"/>
</dbReference>
<reference evidence="5 6" key="1">
    <citation type="submission" date="2019-03" db="EMBL/GenBank/DDBJ databases">
        <title>Genomic analyses of the natural microbiome of Caenorhabditis elegans.</title>
        <authorList>
            <person name="Samuel B."/>
        </authorList>
    </citation>
    <scope>NUCLEOTIDE SEQUENCE [LARGE SCALE GENOMIC DNA]</scope>
    <source>
        <strain evidence="5 6">JUb65</strain>
    </source>
</reference>
<name>A0A4R6DD44_9MICO</name>
<gene>
    <name evidence="5" type="ORF">EDF64_112119</name>
</gene>
<comment type="caution">
    <text evidence="5">The sequence shown here is derived from an EMBL/GenBank/DDBJ whole genome shotgun (WGS) entry which is preliminary data.</text>
</comment>
<keyword evidence="1" id="KW-0805">Transcription regulation</keyword>
<dbReference type="OrthoDB" id="4164516at2"/>
<evidence type="ECO:0000313" key="5">
    <source>
        <dbReference type="EMBL" id="TDN42476.1"/>
    </source>
</evidence>
<keyword evidence="3" id="KW-0804">Transcription</keyword>
<dbReference type="Gene3D" id="1.10.10.10">
    <property type="entry name" value="Winged helix-like DNA-binding domain superfamily/Winged helix DNA-binding domain"/>
    <property type="match status" value="1"/>
</dbReference>
<dbReference type="PANTHER" id="PTHR43537">
    <property type="entry name" value="TRANSCRIPTIONAL REGULATOR, GNTR FAMILY"/>
    <property type="match status" value="1"/>
</dbReference>
<evidence type="ECO:0000313" key="6">
    <source>
        <dbReference type="Proteomes" id="UP000295764"/>
    </source>
</evidence>
<sequence length="241" mass="25818">MTSTFDRVRDELGSAIVTGILPAWHRDSIDGFVVRTGASRSIVREAVRVLVGCGLLSARRRTGLLVQPPGAWDVTDPLVLGWQLAGPDRDRVLSELRAVRRAVEPAAAAAAAEAVSRGRVIRPHEPGFLADLVTPDPLVELLASATVMSEWTDADDAATFLQADLQLHRSLLTLSGNAFFIRLGRVTARALDERASIRPDVHDVGLHVRLAHAVADGDPAVAAATMTEIIDRTDVVQPPVA</sequence>
<dbReference type="Proteomes" id="UP000295764">
    <property type="component" value="Unassembled WGS sequence"/>
</dbReference>
<evidence type="ECO:0000256" key="2">
    <source>
        <dbReference type="ARBA" id="ARBA00023125"/>
    </source>
</evidence>
<dbReference type="InterPro" id="IPR008920">
    <property type="entry name" value="TF_FadR/GntR_C"/>
</dbReference>
<dbReference type="EMBL" id="SNVW01000012">
    <property type="protein sequence ID" value="TDN42476.1"/>
    <property type="molecule type" value="Genomic_DNA"/>
</dbReference>
<dbReference type="SMART" id="SM00895">
    <property type="entry name" value="FCD"/>
    <property type="match status" value="1"/>
</dbReference>
<evidence type="ECO:0000256" key="1">
    <source>
        <dbReference type="ARBA" id="ARBA00023015"/>
    </source>
</evidence>
<keyword evidence="2" id="KW-0238">DNA-binding</keyword>
<feature type="domain" description="GntR C-terminal" evidence="4">
    <location>
        <begin position="95"/>
        <end position="232"/>
    </location>
</feature>
<dbReference type="Pfam" id="PF07729">
    <property type="entry name" value="FCD"/>
    <property type="match status" value="1"/>
</dbReference>
<dbReference type="GO" id="GO:0003677">
    <property type="term" value="F:DNA binding"/>
    <property type="evidence" value="ECO:0007669"/>
    <property type="project" value="UniProtKB-KW"/>
</dbReference>
<dbReference type="InterPro" id="IPR036388">
    <property type="entry name" value="WH-like_DNA-bd_sf"/>
</dbReference>
<organism evidence="5 6">
    <name type="scientific">Curtobacterium flaccumfaciens</name>
    <dbReference type="NCBI Taxonomy" id="2035"/>
    <lineage>
        <taxon>Bacteria</taxon>
        <taxon>Bacillati</taxon>
        <taxon>Actinomycetota</taxon>
        <taxon>Actinomycetes</taxon>
        <taxon>Micrococcales</taxon>
        <taxon>Microbacteriaceae</taxon>
        <taxon>Curtobacterium</taxon>
    </lineage>
</organism>
<dbReference type="PANTHER" id="PTHR43537:SF44">
    <property type="entry name" value="GNTR FAMILY REGULATORY PROTEIN"/>
    <property type="match status" value="1"/>
</dbReference>
<dbReference type="InterPro" id="IPR011711">
    <property type="entry name" value="GntR_C"/>
</dbReference>